<dbReference type="AlphaFoldDB" id="A0A6B9L3R8"/>
<dbReference type="InterPro" id="IPR043504">
    <property type="entry name" value="Peptidase_S1_PA_chymotrypsin"/>
</dbReference>
<dbReference type="InterPro" id="IPR033116">
    <property type="entry name" value="TRYPSIN_SER"/>
</dbReference>
<keyword evidence="1" id="KW-1015">Disulfide bond</keyword>
<sequence>MKIMIRLYSLIFVSYFLCFSVASPADEVDSSEHGVTPGNKATTCKCGWANKVGRRIIGGSDAGKNEWPMMAGIIVKNPVNKVYMHMCGGTIITNWHIVTAGHCIYDESGIPKKETELGVILGAHSLKEVDYENPEVLLAPKKLIAHPKYIWPSTYDIAIILMKKFEFSNIIGPACLPIKRFDFVGSRLKVIGWGDIDHRGTIPDILKKSTLNGVDTDKCSFYGDLFDKADHYQMCTFQEDRSGQCVGDSGGPVLWNDPETNRFTLVALPSFGYIGCVIKPAVCTDVTYFLPWIQEVVSSTQPEARTCSKQ</sequence>
<keyword evidence="3" id="KW-0732">Signal</keyword>
<dbReference type="SMART" id="SM00020">
    <property type="entry name" value="Tryp_SPc"/>
    <property type="match status" value="1"/>
</dbReference>
<dbReference type="GO" id="GO:0004252">
    <property type="term" value="F:serine-type endopeptidase activity"/>
    <property type="evidence" value="ECO:0007669"/>
    <property type="project" value="InterPro"/>
</dbReference>
<evidence type="ECO:0000259" key="4">
    <source>
        <dbReference type="PROSITE" id="PS50240"/>
    </source>
</evidence>
<name>A0A6B9L3R8_PLARH</name>
<protein>
    <submittedName>
        <fullName evidence="5">Venom S1 protease 28</fullName>
    </submittedName>
</protein>
<keyword evidence="2" id="KW-0720">Serine protease</keyword>
<evidence type="ECO:0000256" key="1">
    <source>
        <dbReference type="ARBA" id="ARBA00023157"/>
    </source>
</evidence>
<evidence type="ECO:0000256" key="2">
    <source>
        <dbReference type="RuleBase" id="RU363034"/>
    </source>
</evidence>
<dbReference type="Pfam" id="PF00089">
    <property type="entry name" value="Trypsin"/>
    <property type="match status" value="1"/>
</dbReference>
<dbReference type="CDD" id="cd00190">
    <property type="entry name" value="Tryp_SPc"/>
    <property type="match status" value="1"/>
</dbReference>
<dbReference type="InterPro" id="IPR009003">
    <property type="entry name" value="Peptidase_S1_PA"/>
</dbReference>
<dbReference type="PROSITE" id="PS00135">
    <property type="entry name" value="TRYPSIN_SER"/>
    <property type="match status" value="1"/>
</dbReference>
<dbReference type="GO" id="GO:0006508">
    <property type="term" value="P:proteolysis"/>
    <property type="evidence" value="ECO:0007669"/>
    <property type="project" value="UniProtKB-KW"/>
</dbReference>
<dbReference type="PANTHER" id="PTHR24252:SF7">
    <property type="entry name" value="HYALIN"/>
    <property type="match status" value="1"/>
</dbReference>
<dbReference type="PANTHER" id="PTHR24252">
    <property type="entry name" value="ACROSIN-RELATED"/>
    <property type="match status" value="1"/>
</dbReference>
<dbReference type="InterPro" id="IPR001254">
    <property type="entry name" value="Trypsin_dom"/>
</dbReference>
<dbReference type="SUPFAM" id="SSF50494">
    <property type="entry name" value="Trypsin-like serine proteases"/>
    <property type="match status" value="1"/>
</dbReference>
<feature type="domain" description="Peptidase S1" evidence="4">
    <location>
        <begin position="56"/>
        <end position="298"/>
    </location>
</feature>
<reference evidence="5" key="1">
    <citation type="journal article" date="2019" name="Toxins">
        <title>Missiles of mass disruption: composition and glandular origin of venom used as a projectile defensive weapon by the assassin bug Platymeris rhadamanthus.</title>
        <authorList>
            <person name="Walker A.A."/>
            <person name="Robinson S.D."/>
            <person name="Undheim E.A.B."/>
            <person name="Jin J."/>
            <person name="Han X."/>
            <person name="Fry B.G."/>
            <person name="Vetter I."/>
            <person name="King G.F."/>
        </authorList>
    </citation>
    <scope>NUCLEOTIDE SEQUENCE</scope>
    <source>
        <tissue evidence="5">Venom glands</tissue>
    </source>
</reference>
<feature type="chain" id="PRO_5025536757" evidence="3">
    <location>
        <begin position="26"/>
        <end position="310"/>
    </location>
</feature>
<dbReference type="InterPro" id="IPR001314">
    <property type="entry name" value="Peptidase_S1A"/>
</dbReference>
<evidence type="ECO:0000256" key="3">
    <source>
        <dbReference type="SAM" id="SignalP"/>
    </source>
</evidence>
<evidence type="ECO:0000313" key="5">
    <source>
        <dbReference type="EMBL" id="QHB21572.1"/>
    </source>
</evidence>
<dbReference type="PROSITE" id="PS50240">
    <property type="entry name" value="TRYPSIN_DOM"/>
    <property type="match status" value="1"/>
</dbReference>
<keyword evidence="2" id="KW-0378">Hydrolase</keyword>
<dbReference type="Gene3D" id="2.40.10.10">
    <property type="entry name" value="Trypsin-like serine proteases"/>
    <property type="match status" value="1"/>
</dbReference>
<dbReference type="PROSITE" id="PS00134">
    <property type="entry name" value="TRYPSIN_HIS"/>
    <property type="match status" value="1"/>
</dbReference>
<organism evidence="5">
    <name type="scientific">Platymeris rhadamanthus</name>
    <name type="common">Red spot assassin bug</name>
    <dbReference type="NCBI Taxonomy" id="1134088"/>
    <lineage>
        <taxon>Eukaryota</taxon>
        <taxon>Metazoa</taxon>
        <taxon>Ecdysozoa</taxon>
        <taxon>Arthropoda</taxon>
        <taxon>Hexapoda</taxon>
        <taxon>Insecta</taxon>
        <taxon>Pterygota</taxon>
        <taxon>Neoptera</taxon>
        <taxon>Paraneoptera</taxon>
        <taxon>Hemiptera</taxon>
        <taxon>Heteroptera</taxon>
        <taxon>Panheteroptera</taxon>
        <taxon>Cimicomorpha</taxon>
        <taxon>Reduviidae</taxon>
        <taxon>Platymeris</taxon>
    </lineage>
</organism>
<feature type="signal peptide" evidence="3">
    <location>
        <begin position="1"/>
        <end position="25"/>
    </location>
</feature>
<dbReference type="PRINTS" id="PR00722">
    <property type="entry name" value="CHYMOTRYPSIN"/>
</dbReference>
<dbReference type="InterPro" id="IPR018114">
    <property type="entry name" value="TRYPSIN_HIS"/>
</dbReference>
<proteinExistence type="evidence at transcript level"/>
<dbReference type="EMBL" id="MN208383">
    <property type="protein sequence ID" value="QHB21572.1"/>
    <property type="molecule type" value="mRNA"/>
</dbReference>
<accession>A0A6B9L3R8</accession>
<keyword evidence="2 5" id="KW-0645">Protease</keyword>